<dbReference type="PANTHER" id="PTHR33050">
    <property type="entry name" value="REVERSE TRANSCRIPTASE DOMAIN-CONTAINING PROTEIN"/>
    <property type="match status" value="1"/>
</dbReference>
<evidence type="ECO:0000256" key="1">
    <source>
        <dbReference type="ARBA" id="ARBA00022679"/>
    </source>
</evidence>
<evidence type="ECO:0000313" key="8">
    <source>
        <dbReference type="EMBL" id="KAI2644097.1"/>
    </source>
</evidence>
<sequence>MAQGKNVVVLQVGKGVIEPIPSAEMKSGFFSPYFIVPKKGGGLTPILDLRILNLALHKLPHRLFLRFAFEGQAYQYKALPCGLSLSHRVFKKIAEAALSPLSEGCSSQPPGSIGTLGQLRKEQTLPSAEYLFIQCRTGLGHYDCTSFLRPCIVSAEVRVPLEQVSRCIVVTTDASTTGWGTICNGHAALGIWTGPRLLWHINCLELLTVLLALKRFRPLVQGKHVLVRTDDTATVAYINHQGGSQHRLKSLCATHILGELNRVTDSISLQVALRGEWRLHTQTVQLIWSRFGQAQVDLFASLKSTHCQLWYGLTCTLSTDALAHSWLKGLRKYAFPPVSLIAQTLCKVREDEEQIVLVDLFWSKRTWFSELMLLSSIPPWHISLRKDLISQGKGTIWHQISGTSIYGKDPWRCGIKSVLSFLHGGLDRHLSASTPKIHVAVISANHDLTAFFKIRSPTGLWTQSKWPTRPEVYPAHSESQPLDQGHPCLSCLGSKCGAGADGVGADASGTIIKHISKEAGATVLTVFTGNTVSQIQPLWLPPITTRGNRPWTISFNLDSITHNTVSGADHRHRCQPLPTDYK</sequence>
<dbReference type="EMBL" id="JACTAM010002639">
    <property type="protein sequence ID" value="KAI2644097.1"/>
    <property type="molecule type" value="Genomic_DNA"/>
</dbReference>
<keyword evidence="4" id="KW-0255">Endonuclease</keyword>
<evidence type="ECO:0000259" key="7">
    <source>
        <dbReference type="Pfam" id="PF17917"/>
    </source>
</evidence>
<dbReference type="InterPro" id="IPR041373">
    <property type="entry name" value="RT_RNaseH"/>
</dbReference>
<dbReference type="Proteomes" id="UP000830375">
    <property type="component" value="Unassembled WGS sequence"/>
</dbReference>
<dbReference type="Pfam" id="PF17917">
    <property type="entry name" value="RT_RNaseH"/>
    <property type="match status" value="1"/>
</dbReference>
<evidence type="ECO:0000256" key="2">
    <source>
        <dbReference type="ARBA" id="ARBA00022695"/>
    </source>
</evidence>
<dbReference type="InterPro" id="IPR043502">
    <property type="entry name" value="DNA/RNA_pol_sf"/>
</dbReference>
<evidence type="ECO:0000313" key="9">
    <source>
        <dbReference type="Proteomes" id="UP000830375"/>
    </source>
</evidence>
<gene>
    <name evidence="8" type="ORF">H4Q32_030683</name>
</gene>
<keyword evidence="2" id="KW-0548">Nucleotidyltransferase</keyword>
<comment type="caution">
    <text evidence="8">The sequence shown here is derived from an EMBL/GenBank/DDBJ whole genome shotgun (WGS) entry which is preliminary data.</text>
</comment>
<feature type="domain" description="Reverse transcriptase RNase H-like" evidence="7">
    <location>
        <begin position="166"/>
        <end position="249"/>
    </location>
</feature>
<protein>
    <submittedName>
        <fullName evidence="8">Enzymatic polyprotein</fullName>
    </submittedName>
</protein>
<dbReference type="PANTHER" id="PTHR33050:SF7">
    <property type="entry name" value="RIBONUCLEASE H"/>
    <property type="match status" value="1"/>
</dbReference>
<evidence type="ECO:0000256" key="5">
    <source>
        <dbReference type="ARBA" id="ARBA00022801"/>
    </source>
</evidence>
<keyword evidence="6" id="KW-0695">RNA-directed DNA polymerase</keyword>
<keyword evidence="3" id="KW-0540">Nuclease</keyword>
<dbReference type="CDD" id="cd09275">
    <property type="entry name" value="RNase_HI_RT_DIRS1"/>
    <property type="match status" value="1"/>
</dbReference>
<keyword evidence="1" id="KW-0808">Transferase</keyword>
<organism evidence="8 9">
    <name type="scientific">Labeo rohita</name>
    <name type="common">Indian major carp</name>
    <name type="synonym">Cyprinus rohita</name>
    <dbReference type="NCBI Taxonomy" id="84645"/>
    <lineage>
        <taxon>Eukaryota</taxon>
        <taxon>Metazoa</taxon>
        <taxon>Chordata</taxon>
        <taxon>Craniata</taxon>
        <taxon>Vertebrata</taxon>
        <taxon>Euteleostomi</taxon>
        <taxon>Actinopterygii</taxon>
        <taxon>Neopterygii</taxon>
        <taxon>Teleostei</taxon>
        <taxon>Ostariophysi</taxon>
        <taxon>Cypriniformes</taxon>
        <taxon>Cyprinidae</taxon>
        <taxon>Labeoninae</taxon>
        <taxon>Labeonini</taxon>
        <taxon>Labeo</taxon>
    </lineage>
</organism>
<name>A0ABQ8L2D6_LABRO</name>
<dbReference type="SUPFAM" id="SSF56672">
    <property type="entry name" value="DNA/RNA polymerases"/>
    <property type="match status" value="1"/>
</dbReference>
<proteinExistence type="predicted"/>
<evidence type="ECO:0000256" key="4">
    <source>
        <dbReference type="ARBA" id="ARBA00022759"/>
    </source>
</evidence>
<dbReference type="InterPro" id="IPR052055">
    <property type="entry name" value="Hepadnavirus_pol/RT"/>
</dbReference>
<dbReference type="Gene3D" id="3.10.10.10">
    <property type="entry name" value="HIV Type 1 Reverse Transcriptase, subunit A, domain 1"/>
    <property type="match status" value="1"/>
</dbReference>
<keyword evidence="9" id="KW-1185">Reference proteome</keyword>
<reference evidence="8 9" key="1">
    <citation type="submission" date="2022-01" db="EMBL/GenBank/DDBJ databases">
        <title>A high-quality chromosome-level genome assembly of rohu carp, Labeo rohita.</title>
        <authorList>
            <person name="Arick M.A. II"/>
            <person name="Hsu C.-Y."/>
            <person name="Magbanua Z."/>
            <person name="Pechanova O."/>
            <person name="Grover C."/>
            <person name="Miller E."/>
            <person name="Thrash A."/>
            <person name="Ezzel L."/>
            <person name="Alam S."/>
            <person name="Benzie J."/>
            <person name="Hamilton M."/>
            <person name="Karsi A."/>
            <person name="Lawrence M.L."/>
            <person name="Peterson D.G."/>
        </authorList>
    </citation>
    <scope>NUCLEOTIDE SEQUENCE [LARGE SCALE GENOMIC DNA]</scope>
    <source>
        <strain evidence="9">BAU-BD-2019</strain>
        <tissue evidence="8">Blood</tissue>
    </source>
</reference>
<keyword evidence="5" id="KW-0378">Hydrolase</keyword>
<evidence type="ECO:0000256" key="3">
    <source>
        <dbReference type="ARBA" id="ARBA00022722"/>
    </source>
</evidence>
<evidence type="ECO:0000256" key="6">
    <source>
        <dbReference type="ARBA" id="ARBA00022918"/>
    </source>
</evidence>
<accession>A0ABQ8L2D6</accession>